<dbReference type="AlphaFoldDB" id="A0A918KRP1"/>
<dbReference type="InterPro" id="IPR027417">
    <property type="entry name" value="P-loop_NTPase"/>
</dbReference>
<accession>A0A918KRP1</accession>
<feature type="coiled-coil region" evidence="1">
    <location>
        <begin position="313"/>
        <end position="340"/>
    </location>
</feature>
<keyword evidence="4" id="KW-1185">Reference proteome</keyword>
<reference evidence="3 4" key="1">
    <citation type="journal article" date="2014" name="Int. J. Syst. Evol. Microbiol.">
        <title>Complete genome sequence of Corynebacterium casei LMG S-19264T (=DSM 44701T), isolated from a smear-ripened cheese.</title>
        <authorList>
            <consortium name="US DOE Joint Genome Institute (JGI-PGF)"/>
            <person name="Walter F."/>
            <person name="Albersmeier A."/>
            <person name="Kalinowski J."/>
            <person name="Ruckert C."/>
        </authorList>
    </citation>
    <scope>NUCLEOTIDE SEQUENCE [LARGE SCALE GENOMIC DNA]</scope>
    <source>
        <strain evidence="3 4">KCTC 23968</strain>
    </source>
</reference>
<evidence type="ECO:0000313" key="4">
    <source>
        <dbReference type="Proteomes" id="UP000600865"/>
    </source>
</evidence>
<dbReference type="PANTHER" id="PTHR41259:SF1">
    <property type="entry name" value="DOUBLE-STRAND BREAK REPAIR RAD50 ATPASE, PUTATIVE-RELATED"/>
    <property type="match status" value="1"/>
</dbReference>
<dbReference type="EMBL" id="BMYV01000002">
    <property type="protein sequence ID" value="GGX70655.1"/>
    <property type="molecule type" value="Genomic_DNA"/>
</dbReference>
<gene>
    <name evidence="3" type="ORF">GCM10011309_20990</name>
</gene>
<evidence type="ECO:0000259" key="2">
    <source>
        <dbReference type="Pfam" id="PF13514"/>
    </source>
</evidence>
<name>A0A918KRP1_9PROT</name>
<dbReference type="Proteomes" id="UP000600865">
    <property type="component" value="Unassembled WGS sequence"/>
</dbReference>
<dbReference type="SUPFAM" id="SSF52540">
    <property type="entry name" value="P-loop containing nucleoside triphosphate hydrolases"/>
    <property type="match status" value="1"/>
</dbReference>
<dbReference type="Pfam" id="PF13514">
    <property type="entry name" value="AAA_27"/>
    <property type="match status" value="1"/>
</dbReference>
<dbReference type="RefSeq" id="WP_189585421.1">
    <property type="nucleotide sequence ID" value="NZ_BMYV01000002.1"/>
</dbReference>
<evidence type="ECO:0000313" key="3">
    <source>
        <dbReference type="EMBL" id="GGX70655.1"/>
    </source>
</evidence>
<comment type="caution">
    <text evidence="3">The sequence shown here is derived from an EMBL/GenBank/DDBJ whole genome shotgun (WGS) entry which is preliminary data.</text>
</comment>
<dbReference type="PANTHER" id="PTHR41259">
    <property type="entry name" value="DOUBLE-STRAND BREAK REPAIR RAD50 ATPASE, PUTATIVE-RELATED"/>
    <property type="match status" value="1"/>
</dbReference>
<feature type="domain" description="YhaN AAA" evidence="2">
    <location>
        <begin position="1"/>
        <end position="51"/>
    </location>
</feature>
<proteinExistence type="predicted"/>
<keyword evidence="1" id="KW-0175">Coiled coil</keyword>
<protein>
    <submittedName>
        <fullName evidence="3">GTP-binding protein</fullName>
    </submittedName>
</protein>
<dbReference type="Gene3D" id="3.40.50.300">
    <property type="entry name" value="P-loop containing nucleotide triphosphate hydrolases"/>
    <property type="match status" value="2"/>
</dbReference>
<sequence>MRITSLKFRHVGPFGAEGVALEGFSNGLNVVCQTNEFGKSTILEALAIFLFKPFSSARQDVKALQTAGSIDGPEGEITFMSGGRNYCLTKVFLKKKGARLQDADTGQVLATDRAAEEKVTELLRAANLNDGPSGLLWVRQGLSMVGVKDDGQVASRLEGELGTLIGGERARDYLTRVETELATYLTKTGAAKKGGPLQVAQAAVEATQAELTEAIRLRDLTKATGVELARVHSELERLELESSQVDIAAQIETTREAITAARSFANALALLRATRDQAIASAERATARQNEQIEKLVTFNATQKALVAIEGDEAVLKASLTEKRRERDELRKEIDLFEAKTAEQGRLRSRREILARQTQRLEQTGRETARLSELVEELDKGQLSLNSLTESIADLPPIRRADIEPLRRAADRMRQVDAELRALSTRLFLELSPDGAGKVVVEGRALDSGPFELSGDTVLHLDGIGRLRSDDGRLRDLSAEQVEAQAEYKNLLSQFGVTDVTQAIRMADQRHVWETDRKRLTADLARLAPQGRAALETDLEAGLSEIESLTDSLNDLGSDLTDTPGCDIDIADDLRATRAKLTVIEEALEQLQTKFAKFGSEQARLRERLAGLNLPETEGERAAQANSLAVEKLKYETDARAAKAKVEAMNSQAPVQSLDMLEARMKRLERVVAQSRAGMEALKTQAAGLIARRDAAFEGEDADAKVAALEARLASHQAELSRHSRQTDIRRLLRETLTRTQSRLREAYTAPVAKELAPLLSMVIPGARAGLGDNLGVDTVHRDGRSEAITQLSGGTQEQFAILTRLAYARLLARGGASAPVILDDALVYADDARRNAMFDVLNHVSSGEDPIQILYLSCHKGATFHLGGHLVEPKPWL</sequence>
<evidence type="ECO:0000256" key="1">
    <source>
        <dbReference type="SAM" id="Coils"/>
    </source>
</evidence>
<dbReference type="InterPro" id="IPR038734">
    <property type="entry name" value="YhaN_AAA"/>
</dbReference>
<feature type="coiled-coil region" evidence="1">
    <location>
        <begin position="658"/>
        <end position="726"/>
    </location>
</feature>
<organism evidence="3 4">
    <name type="scientific">Litorimonas cladophorae</name>
    <dbReference type="NCBI Taxonomy" id="1220491"/>
    <lineage>
        <taxon>Bacteria</taxon>
        <taxon>Pseudomonadati</taxon>
        <taxon>Pseudomonadota</taxon>
        <taxon>Alphaproteobacteria</taxon>
        <taxon>Maricaulales</taxon>
        <taxon>Robiginitomaculaceae</taxon>
    </lineage>
</organism>